<keyword evidence="1" id="KW-1133">Transmembrane helix</keyword>
<reference evidence="2" key="1">
    <citation type="submission" date="2021-05" db="EMBL/GenBank/DDBJ databases">
        <authorList>
            <person name="Alioto T."/>
            <person name="Alioto T."/>
            <person name="Gomez Garrido J."/>
        </authorList>
    </citation>
    <scope>NUCLEOTIDE SEQUENCE</scope>
</reference>
<organism evidence="2">
    <name type="scientific">Cacopsylla melanoneura</name>
    <dbReference type="NCBI Taxonomy" id="428564"/>
    <lineage>
        <taxon>Eukaryota</taxon>
        <taxon>Metazoa</taxon>
        <taxon>Ecdysozoa</taxon>
        <taxon>Arthropoda</taxon>
        <taxon>Hexapoda</taxon>
        <taxon>Insecta</taxon>
        <taxon>Pterygota</taxon>
        <taxon>Neoptera</taxon>
        <taxon>Paraneoptera</taxon>
        <taxon>Hemiptera</taxon>
        <taxon>Sternorrhyncha</taxon>
        <taxon>Psylloidea</taxon>
        <taxon>Psyllidae</taxon>
        <taxon>Psyllinae</taxon>
        <taxon>Cacopsylla</taxon>
    </lineage>
</organism>
<evidence type="ECO:0000256" key="1">
    <source>
        <dbReference type="SAM" id="Phobius"/>
    </source>
</evidence>
<dbReference type="EMBL" id="HBUF01053257">
    <property type="protein sequence ID" value="CAG6622749.1"/>
    <property type="molecule type" value="Transcribed_RNA"/>
</dbReference>
<evidence type="ECO:0000313" key="2">
    <source>
        <dbReference type="EMBL" id="CAG6622749.1"/>
    </source>
</evidence>
<sequence>MVTSLPSCRGCPSWDHVTRGVGLPVDTLIEVGQFVTVICCCLCLSFFFLFSWNHSFHFYPFPSFPSQTRISSLPHSVFLPCMNSFSFLFSWNHFRLSCHTANCRPSKTS</sequence>
<proteinExistence type="predicted"/>
<feature type="transmembrane region" description="Helical" evidence="1">
    <location>
        <begin position="73"/>
        <end position="94"/>
    </location>
</feature>
<accession>A0A8D8Q249</accession>
<keyword evidence="1" id="KW-0812">Transmembrane</keyword>
<name>A0A8D8Q249_9HEMI</name>
<feature type="transmembrane region" description="Helical" evidence="1">
    <location>
        <begin position="31"/>
        <end position="52"/>
    </location>
</feature>
<keyword evidence="1" id="KW-0472">Membrane</keyword>
<protein>
    <submittedName>
        <fullName evidence="2">Uncharacterized protein</fullName>
    </submittedName>
</protein>
<dbReference type="AlphaFoldDB" id="A0A8D8Q249"/>